<feature type="transmembrane region" description="Helical" evidence="1">
    <location>
        <begin position="162"/>
        <end position="180"/>
    </location>
</feature>
<feature type="transmembrane region" description="Helical" evidence="1">
    <location>
        <begin position="126"/>
        <end position="150"/>
    </location>
</feature>
<evidence type="ECO:0008006" key="4">
    <source>
        <dbReference type="Google" id="ProtNLM"/>
    </source>
</evidence>
<dbReference type="RefSeq" id="WP_065028921.1">
    <property type="nucleotide sequence ID" value="NZ_LZKI01000079.1"/>
</dbReference>
<keyword evidence="1" id="KW-0812">Transmembrane</keyword>
<feature type="transmembrane region" description="Helical" evidence="1">
    <location>
        <begin position="16"/>
        <end position="37"/>
    </location>
</feature>
<comment type="caution">
    <text evidence="2">The sequence shown here is derived from an EMBL/GenBank/DDBJ whole genome shotgun (WGS) entry which is preliminary data.</text>
</comment>
<feature type="transmembrane region" description="Helical" evidence="1">
    <location>
        <begin position="70"/>
        <end position="89"/>
    </location>
</feature>
<proteinExistence type="predicted"/>
<dbReference type="Pfam" id="PF06197">
    <property type="entry name" value="DUF998"/>
    <property type="match status" value="1"/>
</dbReference>
<accession>A0A1A2YU13</accession>
<feature type="transmembrane region" description="Helical" evidence="1">
    <location>
        <begin position="101"/>
        <end position="120"/>
    </location>
</feature>
<keyword evidence="1" id="KW-1133">Transmembrane helix</keyword>
<gene>
    <name evidence="2" type="ORF">A5708_02115</name>
</gene>
<dbReference type="OrthoDB" id="5191116at2"/>
<organism evidence="2 3">
    <name type="scientific">Mycobacterium colombiense</name>
    <dbReference type="NCBI Taxonomy" id="339268"/>
    <lineage>
        <taxon>Bacteria</taxon>
        <taxon>Bacillati</taxon>
        <taxon>Actinomycetota</taxon>
        <taxon>Actinomycetes</taxon>
        <taxon>Mycobacteriales</taxon>
        <taxon>Mycobacteriaceae</taxon>
        <taxon>Mycobacterium</taxon>
        <taxon>Mycobacterium avium complex (MAC)</taxon>
    </lineage>
</organism>
<dbReference type="InterPro" id="IPR009339">
    <property type="entry name" value="DUF998"/>
</dbReference>
<feature type="transmembrane region" description="Helical" evidence="1">
    <location>
        <begin position="200"/>
        <end position="219"/>
    </location>
</feature>
<dbReference type="EMBL" id="LZKI01000079">
    <property type="protein sequence ID" value="OBI41749.1"/>
    <property type="molecule type" value="Genomic_DNA"/>
</dbReference>
<evidence type="ECO:0000256" key="1">
    <source>
        <dbReference type="SAM" id="Phobius"/>
    </source>
</evidence>
<reference evidence="2 3" key="1">
    <citation type="submission" date="2016-06" db="EMBL/GenBank/DDBJ databases">
        <authorList>
            <person name="Kjaerup R.B."/>
            <person name="Dalgaard T.S."/>
            <person name="Juul-Madsen H.R."/>
        </authorList>
    </citation>
    <scope>NUCLEOTIDE SEQUENCE [LARGE SCALE GENOMIC DNA]</scope>
    <source>
        <strain evidence="2 3">E1334</strain>
    </source>
</reference>
<keyword evidence="1" id="KW-0472">Membrane</keyword>
<protein>
    <recommendedName>
        <fullName evidence="4">DUF998 domain-containing protein</fullName>
    </recommendedName>
</protein>
<sequence length="231" mass="24501">MATEMERHDSASARGAALWVVAGVGYLVFEAIAAAAFEPAYSYARNYISDLGLPNGTVVHGRPIYSPRAYLMHAAFYLQGVLFFLGASLMVGVPDNRRARVFLGVVATNAVGNIVIGSVHSGTVHIVGALLAIVGGNAAILLGSGVIGPLAARRRYRRLSKAIAALGFLCLAMLMIKPAAATTYLLRDGAWERGSVYTITGWQLLTAACLLVETTRAAARSGSRLRPGRRR</sequence>
<name>A0A1A2YU13_9MYCO</name>
<dbReference type="AlphaFoldDB" id="A0A1A2YU13"/>
<dbReference type="Proteomes" id="UP000091846">
    <property type="component" value="Unassembled WGS sequence"/>
</dbReference>
<evidence type="ECO:0000313" key="3">
    <source>
        <dbReference type="Proteomes" id="UP000091846"/>
    </source>
</evidence>
<evidence type="ECO:0000313" key="2">
    <source>
        <dbReference type="EMBL" id="OBI41749.1"/>
    </source>
</evidence>